<organism evidence="3 4">
    <name type="scientific">Rhodotorula toruloides</name>
    <name type="common">Yeast</name>
    <name type="synonym">Rhodosporidium toruloides</name>
    <dbReference type="NCBI Taxonomy" id="5286"/>
    <lineage>
        <taxon>Eukaryota</taxon>
        <taxon>Fungi</taxon>
        <taxon>Dikarya</taxon>
        <taxon>Basidiomycota</taxon>
        <taxon>Pucciniomycotina</taxon>
        <taxon>Microbotryomycetes</taxon>
        <taxon>Sporidiobolales</taxon>
        <taxon>Sporidiobolaceae</taxon>
        <taxon>Rhodotorula</taxon>
    </lineage>
</organism>
<sequence length="1097" mass="119189">MAREGSRELSDWPLPSGSQPATNAAASVALSTGSFGWGLPPAHDPADQFKFRPNVRGAARSGMGGAGGTGASDSHGSVFGVRGYAAGQKGLEGGDTRGARPTHVEEDEDESQAQLEEDRRDEIILAVSPALGGKAHRSSNVAPAPASKAVDRMKLGFGHGTSPGLSPRPRAHKQVTSQNAGASLSANVGALFDVTKPPAAQDSSVNPHDLAHQPGPATSSRPQPFAYVHNEPTRSCKRPSIELADKQSKRVKTSDAGVVQVQGGTAPKASSKTASRKTSSTSTTGTTSRSGGSKSASARESGVAPTAQHKKKSDSSGPAPINDIVSELWVWQQEKEARDADLRHLRSQLADKIKEVEALKVTKLKLKRELAERVKAAIERAAESSEAFKTSTQEMEAALEKLKADVGQSSSAERLRQELDDIKQSTSARLLDGDTFEAFIDEATHAQMDLLKQLEEENHQRQAVITQLRGELGDAKGSLAEAQARLKDQQQAIEQFENRNSKLSSELDDQLRSFRTEKMRLNGDLDKALLAARERELEHEASIATVKAGYEQKLADGCATAETLAAKVRELEEAVQAAEARLRKEVDDAKKASADTTAVQLRQSHEFQALIAEKQQEAETLAKSLKALQAEYDSIKRELDSTAAELVKVKVDQGVAIEQHASRLKTIETEHEAERASLARQLCDIDTQSKELLVSKERIWKEDVATREQQLRDLKAKVHELEGRAEAMRTERDKLRRDNEQAQAKLNSLENSKTPTSDSASAAEVKKLQDAIVEHDKTVAAANEAKSRLALELNTTKQKLEAAELQLACQATEHTQQADAISRLEQDLVAAQHETSKQASIAEELKVQADQLREKEAQRAQEDQDREAVFEKEKKQAVANAIDSVMNMRNKELMDTQNELKRLQNKHNALERRLQKAQNDLAKAKDRTVLNQHIASSSDSPHSGTSPQAGRNAVVNAETGAVMNSAMKGCKQSPLGAKGCGKSVKIVVPDQRETTKHSLTTTTTTKRLVRATATTTRRSLSSMVEEEDDEEEEQSLEETLAADDDSQEEDAGPFFPTGADEDEEDPIEPSNTPAPPTKKTPSRPPKTTYGASSRKKK</sequence>
<dbReference type="GO" id="GO:0032982">
    <property type="term" value="C:myosin filament"/>
    <property type="evidence" value="ECO:0007669"/>
    <property type="project" value="TreeGrafter"/>
</dbReference>
<evidence type="ECO:0000313" key="3">
    <source>
        <dbReference type="EMBL" id="GEM08308.1"/>
    </source>
</evidence>
<dbReference type="EMBL" id="BJWK01000005">
    <property type="protein sequence ID" value="GEM08308.1"/>
    <property type="molecule type" value="Genomic_DNA"/>
</dbReference>
<feature type="coiled-coil region" evidence="1">
    <location>
        <begin position="886"/>
        <end position="927"/>
    </location>
</feature>
<feature type="compositionally biased region" description="Basic and acidic residues" evidence="2">
    <location>
        <begin position="231"/>
        <end position="248"/>
    </location>
</feature>
<feature type="region of interest" description="Disordered" evidence="2">
    <location>
        <begin position="995"/>
        <end position="1097"/>
    </location>
</feature>
<feature type="compositionally biased region" description="Low complexity" evidence="2">
    <location>
        <begin position="997"/>
        <end position="1023"/>
    </location>
</feature>
<dbReference type="OrthoDB" id="2529279at2759"/>
<dbReference type="Gene3D" id="1.20.1170.10">
    <property type="match status" value="1"/>
</dbReference>
<keyword evidence="1" id="KW-0175">Coiled coil</keyword>
<feature type="compositionally biased region" description="Pro residues" evidence="2">
    <location>
        <begin position="1072"/>
        <end position="1084"/>
    </location>
</feature>
<name>A0A511KD62_RHOTO</name>
<feature type="region of interest" description="Disordered" evidence="2">
    <location>
        <begin position="1"/>
        <end position="320"/>
    </location>
</feature>
<dbReference type="PANTHER" id="PTHR45615:SF40">
    <property type="entry name" value="MYOSIN HEAVY CHAIN, NON-MUSCLE"/>
    <property type="match status" value="1"/>
</dbReference>
<proteinExistence type="predicted"/>
<accession>A0A511KD62</accession>
<dbReference type="GO" id="GO:0051015">
    <property type="term" value="F:actin filament binding"/>
    <property type="evidence" value="ECO:0007669"/>
    <property type="project" value="TreeGrafter"/>
</dbReference>
<evidence type="ECO:0000256" key="1">
    <source>
        <dbReference type="SAM" id="Coils"/>
    </source>
</evidence>
<protein>
    <submittedName>
        <fullName evidence="3">Uncharacterized protein</fullName>
    </submittedName>
</protein>
<feature type="coiled-coil region" evidence="1">
    <location>
        <begin position="561"/>
        <end position="645"/>
    </location>
</feature>
<feature type="compositionally biased region" description="Polar residues" evidence="2">
    <location>
        <begin position="16"/>
        <end position="34"/>
    </location>
</feature>
<dbReference type="AlphaFoldDB" id="A0A511KD62"/>
<comment type="caution">
    <text evidence="3">The sequence shown here is derived from an EMBL/GenBank/DDBJ whole genome shotgun (WGS) entry which is preliminary data.</text>
</comment>
<dbReference type="Proteomes" id="UP000321518">
    <property type="component" value="Unassembled WGS sequence"/>
</dbReference>
<reference evidence="3 4" key="1">
    <citation type="submission" date="2019-07" db="EMBL/GenBank/DDBJ databases">
        <title>Rhodotorula toruloides NBRC10032 genome sequencing.</title>
        <authorList>
            <person name="Shida Y."/>
            <person name="Takaku H."/>
            <person name="Ogasawara W."/>
            <person name="Mori K."/>
        </authorList>
    </citation>
    <scope>NUCLEOTIDE SEQUENCE [LARGE SCALE GENOMIC DNA]</scope>
    <source>
        <strain evidence="3 4">NBRC10032</strain>
    </source>
</reference>
<feature type="coiled-coil region" evidence="1">
    <location>
        <begin position="342"/>
        <end position="387"/>
    </location>
</feature>
<dbReference type="PANTHER" id="PTHR45615">
    <property type="entry name" value="MYOSIN HEAVY CHAIN, NON-MUSCLE"/>
    <property type="match status" value="1"/>
</dbReference>
<evidence type="ECO:0000256" key="2">
    <source>
        <dbReference type="SAM" id="MobiDB-lite"/>
    </source>
</evidence>
<feature type="coiled-coil region" evidence="1">
    <location>
        <begin position="440"/>
        <end position="513"/>
    </location>
</feature>
<gene>
    <name evidence="3" type="ORF">Rt10032_c05g2325</name>
</gene>
<feature type="compositionally biased region" description="Low complexity" evidence="2">
    <location>
        <begin position="268"/>
        <end position="302"/>
    </location>
</feature>
<dbReference type="GO" id="GO:0016460">
    <property type="term" value="C:myosin II complex"/>
    <property type="evidence" value="ECO:0007669"/>
    <property type="project" value="TreeGrafter"/>
</dbReference>
<dbReference type="GO" id="GO:0000146">
    <property type="term" value="F:microfilament motor activity"/>
    <property type="evidence" value="ECO:0007669"/>
    <property type="project" value="TreeGrafter"/>
</dbReference>
<evidence type="ECO:0000313" key="4">
    <source>
        <dbReference type="Proteomes" id="UP000321518"/>
    </source>
</evidence>
<feature type="compositionally biased region" description="Polar residues" evidence="2">
    <location>
        <begin position="174"/>
        <end position="186"/>
    </location>
</feature>
<feature type="coiled-coil region" evidence="1">
    <location>
        <begin position="704"/>
        <end position="813"/>
    </location>
</feature>
<feature type="compositionally biased region" description="Basic and acidic residues" evidence="2">
    <location>
        <begin position="92"/>
        <end position="104"/>
    </location>
</feature>
<feature type="compositionally biased region" description="Acidic residues" evidence="2">
    <location>
        <begin position="1024"/>
        <end position="1051"/>
    </location>
</feature>
<feature type="compositionally biased region" description="Basic and acidic residues" evidence="2">
    <location>
        <begin position="1"/>
        <end position="10"/>
    </location>
</feature>
<dbReference type="GO" id="GO:0005737">
    <property type="term" value="C:cytoplasm"/>
    <property type="evidence" value="ECO:0007669"/>
    <property type="project" value="TreeGrafter"/>
</dbReference>